<dbReference type="Proteomes" id="UP000321393">
    <property type="component" value="Unassembled WGS sequence"/>
</dbReference>
<accession>A0A5D3BNS8</accession>
<dbReference type="AlphaFoldDB" id="A0A5D3BNS8"/>
<feature type="domain" description="Reverse transcriptase Ty1/copia-type" evidence="1">
    <location>
        <begin position="23"/>
        <end position="67"/>
    </location>
</feature>
<dbReference type="Pfam" id="PF07727">
    <property type="entry name" value="RVT_2"/>
    <property type="match status" value="1"/>
</dbReference>
<dbReference type="EMBL" id="SSTD01016371">
    <property type="protein sequence ID" value="TYK00884.1"/>
    <property type="molecule type" value="Genomic_DNA"/>
</dbReference>
<proteinExistence type="predicted"/>
<dbReference type="EMBL" id="SSTE01000903">
    <property type="protein sequence ID" value="KAA0066401.1"/>
    <property type="molecule type" value="Genomic_DNA"/>
</dbReference>
<sequence length="71" mass="8052">MDGNVHSYKACLVAKGFRKSHGVKTIFLNRNLMEDGYLTQPEGFVDPKNANKVCKVQRSIYGLRMEPESSF</sequence>
<organism evidence="3 5">
    <name type="scientific">Cucumis melo var. makuwa</name>
    <name type="common">Oriental melon</name>
    <dbReference type="NCBI Taxonomy" id="1194695"/>
    <lineage>
        <taxon>Eukaryota</taxon>
        <taxon>Viridiplantae</taxon>
        <taxon>Streptophyta</taxon>
        <taxon>Embryophyta</taxon>
        <taxon>Tracheophyta</taxon>
        <taxon>Spermatophyta</taxon>
        <taxon>Magnoliopsida</taxon>
        <taxon>eudicotyledons</taxon>
        <taxon>Gunneridae</taxon>
        <taxon>Pentapetalae</taxon>
        <taxon>rosids</taxon>
        <taxon>fabids</taxon>
        <taxon>Cucurbitales</taxon>
        <taxon>Cucurbitaceae</taxon>
        <taxon>Benincaseae</taxon>
        <taxon>Cucumis</taxon>
    </lineage>
</organism>
<name>A0A5D3BNS8_CUCMM</name>
<reference evidence="4 5" key="1">
    <citation type="submission" date="2019-08" db="EMBL/GenBank/DDBJ databases">
        <title>Draft genome sequences of two oriental melons (Cucumis melo L. var makuwa).</title>
        <authorList>
            <person name="Kwon S.-Y."/>
        </authorList>
    </citation>
    <scope>NUCLEOTIDE SEQUENCE [LARGE SCALE GENOMIC DNA]</scope>
    <source>
        <strain evidence="5">cv. Chang Bougi</strain>
        <strain evidence="4">cv. SW 3</strain>
        <tissue evidence="3">Leaf</tissue>
    </source>
</reference>
<evidence type="ECO:0000259" key="1">
    <source>
        <dbReference type="Pfam" id="PF07727"/>
    </source>
</evidence>
<evidence type="ECO:0000313" key="3">
    <source>
        <dbReference type="EMBL" id="TYK00884.1"/>
    </source>
</evidence>
<dbReference type="Proteomes" id="UP000321947">
    <property type="component" value="Unassembled WGS sequence"/>
</dbReference>
<dbReference type="InterPro" id="IPR013103">
    <property type="entry name" value="RVT_2"/>
</dbReference>
<dbReference type="OrthoDB" id="984330at2759"/>
<evidence type="ECO:0000313" key="2">
    <source>
        <dbReference type="EMBL" id="KAA0066401.1"/>
    </source>
</evidence>
<evidence type="ECO:0000313" key="4">
    <source>
        <dbReference type="Proteomes" id="UP000321393"/>
    </source>
</evidence>
<protein>
    <submittedName>
        <fullName evidence="3">Retrovirus-related Pol polyprotein from transposon TNT 1-94</fullName>
    </submittedName>
</protein>
<gene>
    <name evidence="3" type="ORF">E5676_scaffold602G00430</name>
    <name evidence="2" type="ORF">E6C27_scaffold21G004770</name>
</gene>
<evidence type="ECO:0000313" key="5">
    <source>
        <dbReference type="Proteomes" id="UP000321947"/>
    </source>
</evidence>
<comment type="caution">
    <text evidence="3">The sequence shown here is derived from an EMBL/GenBank/DDBJ whole genome shotgun (WGS) entry which is preliminary data.</text>
</comment>